<evidence type="ECO:0000313" key="1">
    <source>
        <dbReference type="EMBL" id="KAG5303980.1"/>
    </source>
</evidence>
<name>A0A8H8D6P9_AJECA</name>
<evidence type="ECO:0000313" key="2">
    <source>
        <dbReference type="Proteomes" id="UP000670092"/>
    </source>
</evidence>
<dbReference type="AlphaFoldDB" id="A0A8H8D6P9"/>
<dbReference type="VEuPathDB" id="FungiDB:I7I52_02155"/>
<protein>
    <submittedName>
        <fullName evidence="1">Uncharacterized protein</fullName>
    </submittedName>
</protein>
<accession>A0A8H8D6P9</accession>
<dbReference type="Proteomes" id="UP000670092">
    <property type="component" value="Unassembled WGS sequence"/>
</dbReference>
<organism evidence="1 2">
    <name type="scientific">Ajellomyces capsulatus</name>
    <name type="common">Darling's disease fungus</name>
    <name type="synonym">Histoplasma capsulatum</name>
    <dbReference type="NCBI Taxonomy" id="5037"/>
    <lineage>
        <taxon>Eukaryota</taxon>
        <taxon>Fungi</taxon>
        <taxon>Dikarya</taxon>
        <taxon>Ascomycota</taxon>
        <taxon>Pezizomycotina</taxon>
        <taxon>Eurotiomycetes</taxon>
        <taxon>Eurotiomycetidae</taxon>
        <taxon>Onygenales</taxon>
        <taxon>Ajellomycetaceae</taxon>
        <taxon>Histoplasma</taxon>
    </lineage>
</organism>
<sequence length="65" mass="7710">MCICLLFPTTHLLNLEIRQDIPISNRHCELEKIQDEERLFVVRAKEWDKGQSANRNEFGFLSLLH</sequence>
<proteinExistence type="predicted"/>
<comment type="caution">
    <text evidence="1">The sequence shown here is derived from an EMBL/GenBank/DDBJ whole genome shotgun (WGS) entry which is preliminary data.</text>
</comment>
<gene>
    <name evidence="1" type="ORF">I7I52_02155</name>
</gene>
<reference evidence="1 2" key="1">
    <citation type="submission" date="2021-01" db="EMBL/GenBank/DDBJ databases">
        <title>Chromosome-level genome assembly of a human fungal pathogen reveals clustering of transcriptionally co-regulated genes.</title>
        <authorList>
            <person name="Voorhies M."/>
            <person name="Cohen S."/>
            <person name="Shea T.P."/>
            <person name="Petrus S."/>
            <person name="Munoz J.F."/>
            <person name="Poplawski S."/>
            <person name="Goldman W.E."/>
            <person name="Michael T."/>
            <person name="Cuomo C.A."/>
            <person name="Sil A."/>
            <person name="Beyhan S."/>
        </authorList>
    </citation>
    <scope>NUCLEOTIDE SEQUENCE [LARGE SCALE GENOMIC DNA]</scope>
    <source>
        <strain evidence="1 2">G184AR</strain>
    </source>
</reference>
<dbReference type="EMBL" id="JAEVHI010000001">
    <property type="protein sequence ID" value="KAG5303980.1"/>
    <property type="molecule type" value="Genomic_DNA"/>
</dbReference>